<reference evidence="3" key="1">
    <citation type="submission" date="2022-11" db="UniProtKB">
        <authorList>
            <consortium name="WormBaseParasite"/>
        </authorList>
    </citation>
    <scope>IDENTIFICATION</scope>
</reference>
<accession>A0A915IE09</accession>
<evidence type="ECO:0000313" key="3">
    <source>
        <dbReference type="WBParaSite" id="nRc.2.0.1.t12038-RA"/>
    </source>
</evidence>
<feature type="compositionally biased region" description="Basic residues" evidence="1">
    <location>
        <begin position="1"/>
        <end position="17"/>
    </location>
</feature>
<sequence length="195" mass="23258">MTRKNSAKQSSKGKKMQKMNDREKREQRKSKAKTTNRKDEKHLKQPFELSLNERLFFLEFLSFDRLGDDFFLSNCRRLRDFRRSILHMTIDKNKDNEKMNKTKEIKTPKVEETYLARRFHPAIWVEPQKINTATDFCRDSRRRSATVGNYTSELGSIKRLAFLPIFPYVKSHFLCFPQMAGLSTRLIGRNRIFKI</sequence>
<name>A0A915IE09_ROMCU</name>
<organism evidence="2 3">
    <name type="scientific">Romanomermis culicivorax</name>
    <name type="common">Nematode worm</name>
    <dbReference type="NCBI Taxonomy" id="13658"/>
    <lineage>
        <taxon>Eukaryota</taxon>
        <taxon>Metazoa</taxon>
        <taxon>Ecdysozoa</taxon>
        <taxon>Nematoda</taxon>
        <taxon>Enoplea</taxon>
        <taxon>Dorylaimia</taxon>
        <taxon>Mermithida</taxon>
        <taxon>Mermithoidea</taxon>
        <taxon>Mermithidae</taxon>
        <taxon>Romanomermis</taxon>
    </lineage>
</organism>
<evidence type="ECO:0000256" key="1">
    <source>
        <dbReference type="SAM" id="MobiDB-lite"/>
    </source>
</evidence>
<protein>
    <submittedName>
        <fullName evidence="3">Uncharacterized protein</fullName>
    </submittedName>
</protein>
<feature type="region of interest" description="Disordered" evidence="1">
    <location>
        <begin position="1"/>
        <end position="41"/>
    </location>
</feature>
<dbReference type="WBParaSite" id="nRc.2.0.1.t12038-RA">
    <property type="protein sequence ID" value="nRc.2.0.1.t12038-RA"/>
    <property type="gene ID" value="nRc.2.0.1.g12038"/>
</dbReference>
<dbReference type="AlphaFoldDB" id="A0A915IE09"/>
<proteinExistence type="predicted"/>
<dbReference type="Proteomes" id="UP000887565">
    <property type="component" value="Unplaced"/>
</dbReference>
<evidence type="ECO:0000313" key="2">
    <source>
        <dbReference type="Proteomes" id="UP000887565"/>
    </source>
</evidence>
<keyword evidence="2" id="KW-1185">Reference proteome</keyword>